<dbReference type="RefSeq" id="XP_014671760.1">
    <property type="nucleotide sequence ID" value="XM_014816274.1"/>
</dbReference>
<dbReference type="Proteomes" id="UP000695022">
    <property type="component" value="Unplaced"/>
</dbReference>
<dbReference type="PANTHER" id="PTHR12897:SF4">
    <property type="entry name" value="REGULATOR OF MON1-CCZ1 COMPLEX"/>
    <property type="match status" value="1"/>
</dbReference>
<dbReference type="PANTHER" id="PTHR12897">
    <property type="entry name" value="COLON CANCER-ASSOCIATED PROTEIN MIC1"/>
    <property type="match status" value="1"/>
</dbReference>
<keyword evidence="3" id="KW-1185">Reference proteome</keyword>
<reference evidence="4" key="1">
    <citation type="submission" date="2025-08" db="UniProtKB">
        <authorList>
            <consortium name="RefSeq"/>
        </authorList>
    </citation>
    <scope>IDENTIFICATION</scope>
</reference>
<protein>
    <submittedName>
        <fullName evidence="4">Uncharacterized protein C18orf8-like</fullName>
    </submittedName>
</protein>
<dbReference type="InterPro" id="IPR040371">
    <property type="entry name" value="RMC1"/>
</dbReference>
<evidence type="ECO:0000259" key="2">
    <source>
        <dbReference type="Pfam" id="PF21029"/>
    </source>
</evidence>
<sequence>MTFRMEDKGKIESIKFSPDLRVLAVQRSQTTVEFINFIEGMDVMEYSQACKGKSTRILGFNWTGLNEIVFVTDHGLELYQVLPEKRTLKPIKTHNTVVNWLSACLIATYKTYKYGQLYVVVLRHQPRVGGQPNAEVCLYQLHRESPARKTDVLRLEMSGRFAVNVVDSLLVVHHQTSQTSMVFDIRLAKDSDGYVNYHHPVCPPLSIKSFTFQLPIAPTHLPNETTETQCDLYSSNWVVFQPNIVIDAKWGCLWTVQLNLQPMINMFPDKLKLMDFLLQRSDSKMTVLTVCLLALSPGPQQCGLRTISQLYDKLNAIYKDHLDSKSQGAEAVAPSTSQVVVDQSDMYTYVLSRFVDSIDASGNYKFVVAVLIDYIRSLNQNRIHVQHYLYELLINTLVQNGCFYQLHQMMQYHVLSDSKHLACLLLSLESVYPPAHQLALDMLKRLSTANEEIIEVLLSTHQLFSALRFVKTVGQVDQISARKFLEVALSTENNQLFYTVFKFFEQRNLRLRGRPDFPKGEHCESYVKHFESLYGSEALGQPLQT</sequence>
<gene>
    <name evidence="4" type="primary">LOC106812401</name>
</gene>
<dbReference type="Pfam" id="PF07035">
    <property type="entry name" value="RMC1_C"/>
    <property type="match status" value="1"/>
</dbReference>
<proteinExistence type="predicted"/>
<evidence type="ECO:0000313" key="4">
    <source>
        <dbReference type="RefSeq" id="XP_014671760.1"/>
    </source>
</evidence>
<evidence type="ECO:0000259" key="1">
    <source>
        <dbReference type="Pfam" id="PF07035"/>
    </source>
</evidence>
<accession>A0ABM1EHT9</accession>
<dbReference type="Pfam" id="PF21029">
    <property type="entry name" value="RMC1_N"/>
    <property type="match status" value="1"/>
</dbReference>
<evidence type="ECO:0000313" key="3">
    <source>
        <dbReference type="Proteomes" id="UP000695022"/>
    </source>
</evidence>
<dbReference type="InterPro" id="IPR009755">
    <property type="entry name" value="RMC1_C"/>
</dbReference>
<feature type="domain" description="Mic1" evidence="1">
    <location>
        <begin position="280"/>
        <end position="519"/>
    </location>
</feature>
<organism evidence="3 4">
    <name type="scientific">Priapulus caudatus</name>
    <name type="common">Priapulid worm</name>
    <dbReference type="NCBI Taxonomy" id="37621"/>
    <lineage>
        <taxon>Eukaryota</taxon>
        <taxon>Metazoa</taxon>
        <taxon>Ecdysozoa</taxon>
        <taxon>Scalidophora</taxon>
        <taxon>Priapulida</taxon>
        <taxon>Priapulimorpha</taxon>
        <taxon>Priapulimorphida</taxon>
        <taxon>Priapulidae</taxon>
        <taxon>Priapulus</taxon>
    </lineage>
</organism>
<feature type="domain" description="Regulator of MON1-CCZ1 complex N-terminal" evidence="2">
    <location>
        <begin position="1"/>
        <end position="88"/>
    </location>
</feature>
<dbReference type="GeneID" id="106812401"/>
<name>A0ABM1EHT9_PRICU</name>
<dbReference type="InterPro" id="IPR049040">
    <property type="entry name" value="RMC1_N"/>
</dbReference>